<reference evidence="5" key="2">
    <citation type="submission" date="2025-08" db="UniProtKB">
        <authorList>
            <consortium name="Ensembl"/>
        </authorList>
    </citation>
    <scope>IDENTIFICATION</scope>
</reference>
<evidence type="ECO:0000256" key="1">
    <source>
        <dbReference type="SAM" id="Coils"/>
    </source>
</evidence>
<keyword evidence="1" id="KW-0175">Coiled coil</keyword>
<evidence type="ECO:0000313" key="6">
    <source>
        <dbReference type="Proteomes" id="UP000018468"/>
    </source>
</evidence>
<name>W5MAG3_LEPOC</name>
<evidence type="ECO:0000259" key="3">
    <source>
        <dbReference type="Pfam" id="PF14643"/>
    </source>
</evidence>
<accession>W5MAG3</accession>
<dbReference type="Proteomes" id="UP000018468">
    <property type="component" value="Linkage group LG21"/>
</dbReference>
<feature type="region of interest" description="Disordered" evidence="2">
    <location>
        <begin position="649"/>
        <end position="675"/>
    </location>
</feature>
<dbReference type="InterPro" id="IPR027914">
    <property type="entry name" value="DUF4456"/>
</dbReference>
<sequence>PRGLTKNMKVRKMADVHVVPSGKVYRQIFDAEVQLVRSLDEVRKKHIPCQVPLDSGKIAMARAPDTAGEAVQRQGVWTQGMTNSSSGKRVCRGEFSSSNRHYEESEDQIAAEEVRGLSDVIAINSVAEKTGSDIIERLTENKQQRHAEAVSQLHQELVVVSADFEPLFREAGEDLLHRLSESDKEMEELLQRIDSDNDLEKFTFQGLHEYWGSVSQESLQRRKWIEDLDETLNKYESERAVMIGEILKKYTQMLEKISYLMPPDIHRFMDKESMMINQALLANRRATGRLFVNLMEHDLQRELSHRLRWEDKLQDWKKIKMQDAIDRFKEFMSSPHIQSPEAVQRTLDTMRKAQESLCGRRLNVLQSLRLDHSSSLNSITPPRCTKSVVSEWYSSLSTINEQIDTLHIDTMTKLRSYYEQIWQDCLAEIERFKKEVSSYALSDHEVHCICNNKLLPLVGQSQRNQEAYLEAMDKSFEELAKRVSAQSKVLFKFARGAAHLWELHSTGLQRKEQLLQDQLDEIRHAHDQDNQGKEASLDIMMDKLRQESTEEALKNSLDKALSFLEEIKNGYFTFYKEQVDVVESYPAMVLEELQLYSTAVSKFFHVKEIFKQVECFFLLQIACTQHTVYVTLSVLFKIKCRTRSASFMKKRHPTTGQGRKRLITSTPKGASHPQSDHMDLLLTCSSVELQSTEIILSQDELESQIDSHDPSQICETFTTSRGNVYNAWKSILKVSEDGEQSKPPSYVEVVLLSDSMLTDLLKSVRLAFFEHLEDRYQITLTNATSIVAAKKDELKSELELRLHLHQPRAKRIEMDIHNVRAAELVLHRDRVERHCKGITEALNTLKAEFVTLRQEQKTLTEDFRRQIYGMESIFINASKSDILVGLCGSLQSNLDKHMGLIQTSLRQYRQKLESTLGHLRESNAEFIKSFRLFSEGGNFTPEEIDLFQRRLEKTSGRIDSTDELLLLDMEGMESKCLEQATEVVNKFEDKFHYLTVDLTFMEKIQRLLTNTQVLIKTEVTKSNRQTENLSTYLAQFESKIDACARPNIDKETVTPDDLYSFTRFIMEELKKRCLYLDCLIDITSTDIGPEAPLQGSFATAARTETLKQEKLGSQTTDSLLQPSRMGRPAIEDVAVGVIQHILQLNELFTYPIEIAGNYKLLKVHWFQLNVNIKNILKNTEIQSHARSSRRASGEKAVHFSHLDFSLHFTPYPAEVEQFLQRGYQQYPMLLVDLDQEFYKKKERRAITRPQYLQETFEHCAEVLNSKLLSYQNQAHDYHNACLQEFREQLMQFEQCLSHVPRQLIGHLSEQHLQKLSQATSQIYHHFALKQQESEHQQNDHWNKLRPTLGHPNSVNELESLCNLEEVRLKELINTIDTTKLQLQECLKKHAEEFVTALASLTENLLLLLDDFVTIDDIQIGQIAVVKEKTCTLIRRKQAGLPLEDKQYKPLIQRGSSRTWPGIPYFEPKAKINAEKSCRETASVKTGKTTLGHLSAVEARDSVYQKHQTEYDKEITRTEEEWEAQRKSARQWEESWKESVLKIKQLYLFSPTLSFT</sequence>
<dbReference type="eggNOG" id="ENOG502QT47">
    <property type="taxonomic scope" value="Eukaryota"/>
</dbReference>
<dbReference type="Pfam" id="PF14644">
    <property type="entry name" value="DUF4456"/>
    <property type="match status" value="1"/>
</dbReference>
<dbReference type="InParanoid" id="W5MAG3"/>
<reference evidence="5" key="3">
    <citation type="submission" date="2025-09" db="UniProtKB">
        <authorList>
            <consortium name="Ensembl"/>
        </authorList>
    </citation>
    <scope>IDENTIFICATION</scope>
</reference>
<dbReference type="STRING" id="7918.ENSLOCP00000005372"/>
<dbReference type="Pfam" id="PF14643">
    <property type="entry name" value="DUF4455"/>
    <property type="match status" value="1"/>
</dbReference>
<proteinExistence type="predicted"/>
<feature type="domain" description="DUF4456" evidence="4">
    <location>
        <begin position="1232"/>
        <end position="1435"/>
    </location>
</feature>
<dbReference type="Ensembl" id="ENSLOCT00000005380.1">
    <property type="protein sequence ID" value="ENSLOCP00000005372.1"/>
    <property type="gene ID" value="ENSLOCG00000004493.1"/>
</dbReference>
<keyword evidence="6" id="KW-1185">Reference proteome</keyword>
<evidence type="ECO:0000259" key="4">
    <source>
        <dbReference type="Pfam" id="PF14644"/>
    </source>
</evidence>
<reference evidence="6" key="1">
    <citation type="submission" date="2011-12" db="EMBL/GenBank/DDBJ databases">
        <title>The Draft Genome of Lepisosteus oculatus.</title>
        <authorList>
            <consortium name="The Broad Institute Genome Assembly &amp; Analysis Group"/>
            <consortium name="Computational R&amp;D Group"/>
            <consortium name="and Sequencing Platform"/>
            <person name="Di Palma F."/>
            <person name="Alfoldi J."/>
            <person name="Johnson J."/>
            <person name="Berlin A."/>
            <person name="Gnerre S."/>
            <person name="Jaffe D."/>
            <person name="MacCallum I."/>
            <person name="Young S."/>
            <person name="Walker B.J."/>
            <person name="Lander E.S."/>
            <person name="Lindblad-Toh K."/>
        </authorList>
    </citation>
    <scope>NUCLEOTIDE SEQUENCE [LARGE SCALE GENOMIC DNA]</scope>
</reference>
<protein>
    <submittedName>
        <fullName evidence="5">Coiled-coil domain containing 180</fullName>
    </submittedName>
</protein>
<feature type="coiled-coil region" evidence="1">
    <location>
        <begin position="828"/>
        <end position="862"/>
    </location>
</feature>
<dbReference type="EMBL" id="AHAT01025384">
    <property type="status" value="NOT_ANNOTATED_CDS"/>
    <property type="molecule type" value="Genomic_DNA"/>
</dbReference>
<feature type="domain" description="DUF4455" evidence="3">
    <location>
        <begin position="140"/>
        <end position="613"/>
    </location>
</feature>
<dbReference type="PANTHER" id="PTHR21444">
    <property type="entry name" value="COILED-COIL DOMAIN-CONTAINING PROTEIN 180"/>
    <property type="match status" value="1"/>
</dbReference>
<dbReference type="HOGENOM" id="CLU_003321_0_0_1"/>
<dbReference type="OMA" id="FQEEQNM"/>
<dbReference type="InterPro" id="IPR028089">
    <property type="entry name" value="DUF4455"/>
</dbReference>
<feature type="coiled-coil region" evidence="1">
    <location>
        <begin position="1354"/>
        <end position="1388"/>
    </location>
</feature>
<evidence type="ECO:0000313" key="5">
    <source>
        <dbReference type="Ensembl" id="ENSLOCP00000005372.1"/>
    </source>
</evidence>
<feature type="compositionally biased region" description="Basic residues" evidence="2">
    <location>
        <begin position="649"/>
        <end position="662"/>
    </location>
</feature>
<dbReference type="PANTHER" id="PTHR21444:SF14">
    <property type="entry name" value="COILED-COIL DOMAIN-CONTAINING PROTEIN 180"/>
    <property type="match status" value="1"/>
</dbReference>
<organism evidence="5 6">
    <name type="scientific">Lepisosteus oculatus</name>
    <name type="common">Spotted gar</name>
    <dbReference type="NCBI Taxonomy" id="7918"/>
    <lineage>
        <taxon>Eukaryota</taxon>
        <taxon>Metazoa</taxon>
        <taxon>Chordata</taxon>
        <taxon>Craniata</taxon>
        <taxon>Vertebrata</taxon>
        <taxon>Euteleostomi</taxon>
        <taxon>Actinopterygii</taxon>
        <taxon>Neopterygii</taxon>
        <taxon>Holostei</taxon>
        <taxon>Semionotiformes</taxon>
        <taxon>Lepisosteidae</taxon>
        <taxon>Lepisosteus</taxon>
    </lineage>
</organism>
<evidence type="ECO:0000256" key="2">
    <source>
        <dbReference type="SAM" id="MobiDB-lite"/>
    </source>
</evidence>
<dbReference type="GeneTree" id="ENSGT00940000153246"/>
<dbReference type="Bgee" id="ENSLOCG00000004493">
    <property type="expression patterns" value="Expressed in testis and 4 other cell types or tissues"/>
</dbReference>